<keyword evidence="1" id="KW-1133">Transmembrane helix</keyword>
<reference evidence="2" key="1">
    <citation type="submission" date="2019-02" db="EMBL/GenBank/DDBJ databases">
        <authorList>
            <person name="Gruber-Vodicka R. H."/>
            <person name="Seah K. B. B."/>
        </authorList>
    </citation>
    <scope>NUCLEOTIDE SEQUENCE</scope>
    <source>
        <strain evidence="4">BECK_SA2B12</strain>
        <strain evidence="3">BECK_SA2B15</strain>
        <strain evidence="2">BECK_SA2B20</strain>
    </source>
</reference>
<name>A0A450V7I6_9GAMM</name>
<evidence type="ECO:0000313" key="2">
    <source>
        <dbReference type="EMBL" id="VFK00748.1"/>
    </source>
</evidence>
<sequence length="65" mass="7286">MQARIDEMLACIVSMRASIRLALVIIRSMRAYILSMLVYIPAALIRIGRAPAPIPWARRGMMGTQ</sequence>
<evidence type="ECO:0000313" key="3">
    <source>
        <dbReference type="EMBL" id="VFK00783.1"/>
    </source>
</evidence>
<dbReference type="EMBL" id="CAADFI010000202">
    <property type="protein sequence ID" value="VFK00748.1"/>
    <property type="molecule type" value="Genomic_DNA"/>
</dbReference>
<keyword evidence="1" id="KW-0812">Transmembrane</keyword>
<dbReference type="EMBL" id="CAADFJ010000200">
    <property type="protein sequence ID" value="VFK04696.1"/>
    <property type="molecule type" value="Genomic_DNA"/>
</dbReference>
<evidence type="ECO:0000256" key="1">
    <source>
        <dbReference type="SAM" id="Phobius"/>
    </source>
</evidence>
<gene>
    <name evidence="3" type="ORF">BECKH772A_GA0070896_102024</name>
    <name evidence="2" type="ORF">BECKH772B_GA0070898_102024</name>
    <name evidence="4" type="ORF">BECKH772C_GA0070978_102004</name>
</gene>
<dbReference type="EMBL" id="CAADFG010000202">
    <property type="protein sequence ID" value="VFK00783.1"/>
    <property type="molecule type" value="Genomic_DNA"/>
</dbReference>
<dbReference type="AlphaFoldDB" id="A0A450V7I6"/>
<protein>
    <submittedName>
        <fullName evidence="2">Uncharacterized protein</fullName>
    </submittedName>
</protein>
<feature type="transmembrane region" description="Helical" evidence="1">
    <location>
        <begin position="32"/>
        <end position="52"/>
    </location>
</feature>
<keyword evidence="1" id="KW-0472">Membrane</keyword>
<proteinExistence type="predicted"/>
<accession>A0A450V7I6</accession>
<organism evidence="2">
    <name type="scientific">Candidatus Kentrum eta</name>
    <dbReference type="NCBI Taxonomy" id="2126337"/>
    <lineage>
        <taxon>Bacteria</taxon>
        <taxon>Pseudomonadati</taxon>
        <taxon>Pseudomonadota</taxon>
        <taxon>Gammaproteobacteria</taxon>
        <taxon>Candidatus Kentrum</taxon>
    </lineage>
</organism>
<evidence type="ECO:0000313" key="4">
    <source>
        <dbReference type="EMBL" id="VFK04696.1"/>
    </source>
</evidence>